<name>A0A6J5KGR1_9CAUD</name>
<proteinExistence type="predicted"/>
<dbReference type="SUPFAM" id="SSF56747">
    <property type="entry name" value="Prim-pol domain"/>
    <property type="match status" value="1"/>
</dbReference>
<protein>
    <submittedName>
        <fullName evidence="2">Prim_Pol domain containing protein</fullName>
    </submittedName>
</protein>
<evidence type="ECO:0000313" key="2">
    <source>
        <dbReference type="EMBL" id="CAB4121174.1"/>
    </source>
</evidence>
<dbReference type="EMBL" id="LR796143">
    <property type="protein sequence ID" value="CAB4121174.1"/>
    <property type="molecule type" value="Genomic_DNA"/>
</dbReference>
<evidence type="ECO:0000259" key="1">
    <source>
        <dbReference type="SMART" id="SM00943"/>
    </source>
</evidence>
<dbReference type="SMART" id="SM00943">
    <property type="entry name" value="Prim-Pol"/>
    <property type="match status" value="1"/>
</dbReference>
<dbReference type="CDD" id="cd04859">
    <property type="entry name" value="Prim_Pol"/>
    <property type="match status" value="1"/>
</dbReference>
<dbReference type="InterPro" id="IPR015330">
    <property type="entry name" value="DNA_primase/pol_bifunc_N"/>
</dbReference>
<dbReference type="InterPro" id="IPR027417">
    <property type="entry name" value="P-loop_NTPase"/>
</dbReference>
<dbReference type="Pfam" id="PF09250">
    <property type="entry name" value="Prim-Pol"/>
    <property type="match status" value="1"/>
</dbReference>
<feature type="domain" description="DNA primase/polymerase bifunctional N-terminal" evidence="1">
    <location>
        <begin position="8"/>
        <end position="157"/>
    </location>
</feature>
<sequence length="633" mass="69237">MTDMRAVAFDLALQGFKVFPLREGGKLPLPDISWKGLVCANEMDAWELWTQPQFRKSNVGIHCEGLIVVDVDDYKAVTDSGALDTLGLPPTRVVKTARGGYHLYFSGPDVANSASKLAPGIDVRGVNGYVVGPGSITENGAYEVIEDRPVAAAPQALIDKCKAAKESQSRDSVDWGAVTSPTRLEDGRQFLATARVSVEGCGGNDTAFRTISELWDKGVTANGTLDLLLEGWNERCLPPWSDDELRGLIHHVHTYAKNEFGCRAADNVFGMVVIPAPEQPEDDFEVISAASFQDKPIPPRRWYVEEWIPANNVTLLYGDGSVGKSLASLQLAAAGVTGTKWFGMDVDKGPVMILSAEEEPDDVHARLWDIIKPFGTFASYRDLHIVSRAGKDAGMARFDRDENMITTEIYAKLVAKIALSRPKLVILDNLADIFHGNEISKNQARSFINLLRSICIQLDTTIVVLAHPSQSGMQSGSGTSGNTAWSNSVRSRLYMERDEQQKVHGKVDKNFRTLTVMKANYSAVGLQVRMRWSEGRFVLAPPAADVQLERNKELAHMAFLYMQEVGLAKVATLEVAKALVGKHSDMTVKFKDSGGSNAQAKAYLAQILSGGVIITDDLGNERTIQIDGDFVVY</sequence>
<gene>
    <name evidence="2" type="ORF">UFOVP6_34</name>
</gene>
<dbReference type="Gene3D" id="3.40.50.300">
    <property type="entry name" value="P-loop containing nucleotide triphosphate hydrolases"/>
    <property type="match status" value="1"/>
</dbReference>
<reference evidence="2" key="1">
    <citation type="submission" date="2020-04" db="EMBL/GenBank/DDBJ databases">
        <authorList>
            <person name="Chiriac C."/>
            <person name="Salcher M."/>
            <person name="Ghai R."/>
            <person name="Kavagutti S V."/>
        </authorList>
    </citation>
    <scope>NUCLEOTIDE SEQUENCE</scope>
</reference>
<organism evidence="2">
    <name type="scientific">uncultured Caudovirales phage</name>
    <dbReference type="NCBI Taxonomy" id="2100421"/>
    <lineage>
        <taxon>Viruses</taxon>
        <taxon>Duplodnaviria</taxon>
        <taxon>Heunggongvirae</taxon>
        <taxon>Uroviricota</taxon>
        <taxon>Caudoviricetes</taxon>
        <taxon>Peduoviridae</taxon>
        <taxon>Maltschvirus</taxon>
        <taxon>Maltschvirus maltsch</taxon>
    </lineage>
</organism>
<dbReference type="Pfam" id="PF13481">
    <property type="entry name" value="AAA_25"/>
    <property type="match status" value="1"/>
</dbReference>
<dbReference type="SUPFAM" id="SSF52540">
    <property type="entry name" value="P-loop containing nucleoside triphosphate hydrolases"/>
    <property type="match status" value="1"/>
</dbReference>
<accession>A0A6J5KGR1</accession>